<keyword evidence="1" id="KW-0472">Membrane</keyword>
<comment type="caution">
    <text evidence="2">The sequence shown here is derived from an EMBL/GenBank/DDBJ whole genome shotgun (WGS) entry which is preliminary data.</text>
</comment>
<keyword evidence="1" id="KW-0812">Transmembrane</keyword>
<proteinExistence type="predicted"/>
<gene>
    <name evidence="2" type="ORF">GCM10010862_27690</name>
</gene>
<accession>A0ABQ5W7D1</accession>
<sequence length="54" mass="6046">MKTYDPDKTTKEVRQGNRRLMNLRVLVYAIIGIVVAFALIYLWFAVFAPGGSAA</sequence>
<evidence type="ECO:0000313" key="3">
    <source>
        <dbReference type="Proteomes" id="UP001156691"/>
    </source>
</evidence>
<dbReference type="Proteomes" id="UP001156691">
    <property type="component" value="Unassembled WGS sequence"/>
</dbReference>
<keyword evidence="1" id="KW-1133">Transmembrane helix</keyword>
<name>A0ABQ5W7D1_9HYPH</name>
<dbReference type="RefSeq" id="WP_284340908.1">
    <property type="nucleotide sequence ID" value="NZ_BSNS01000011.1"/>
</dbReference>
<evidence type="ECO:0000313" key="2">
    <source>
        <dbReference type="EMBL" id="GLQ55510.1"/>
    </source>
</evidence>
<dbReference type="EMBL" id="BSNS01000011">
    <property type="protein sequence ID" value="GLQ55510.1"/>
    <property type="molecule type" value="Genomic_DNA"/>
</dbReference>
<reference evidence="3" key="1">
    <citation type="journal article" date="2019" name="Int. J. Syst. Evol. Microbiol.">
        <title>The Global Catalogue of Microorganisms (GCM) 10K type strain sequencing project: providing services to taxonomists for standard genome sequencing and annotation.</title>
        <authorList>
            <consortium name="The Broad Institute Genomics Platform"/>
            <consortium name="The Broad Institute Genome Sequencing Center for Infectious Disease"/>
            <person name="Wu L."/>
            <person name="Ma J."/>
        </authorList>
    </citation>
    <scope>NUCLEOTIDE SEQUENCE [LARGE SCALE GENOMIC DNA]</scope>
    <source>
        <strain evidence="3">NBRC 112416</strain>
    </source>
</reference>
<protein>
    <submittedName>
        <fullName evidence="2">Uncharacterized protein</fullName>
    </submittedName>
</protein>
<keyword evidence="3" id="KW-1185">Reference proteome</keyword>
<feature type="transmembrane region" description="Helical" evidence="1">
    <location>
        <begin position="21"/>
        <end position="44"/>
    </location>
</feature>
<organism evidence="2 3">
    <name type="scientific">Devosia nitrariae</name>
    <dbReference type="NCBI Taxonomy" id="2071872"/>
    <lineage>
        <taxon>Bacteria</taxon>
        <taxon>Pseudomonadati</taxon>
        <taxon>Pseudomonadota</taxon>
        <taxon>Alphaproteobacteria</taxon>
        <taxon>Hyphomicrobiales</taxon>
        <taxon>Devosiaceae</taxon>
        <taxon>Devosia</taxon>
    </lineage>
</organism>
<evidence type="ECO:0000256" key="1">
    <source>
        <dbReference type="SAM" id="Phobius"/>
    </source>
</evidence>